<dbReference type="GO" id="GO:0003700">
    <property type="term" value="F:DNA-binding transcription factor activity"/>
    <property type="evidence" value="ECO:0007669"/>
    <property type="project" value="InterPro"/>
</dbReference>
<evidence type="ECO:0000259" key="4">
    <source>
        <dbReference type="PROSITE" id="PS51071"/>
    </source>
</evidence>
<dbReference type="STRING" id="582851.GCA_900162665_01959"/>
<accession>A0A511ZM00</accession>
<dbReference type="RefSeq" id="WP_147211392.1">
    <property type="nucleotide sequence ID" value="NZ_BJYM01000013.1"/>
</dbReference>
<sequence>MDILMKIQEDYLNFSKQEKKIADYILRCSHEINNMKIGELANRTGTSNASITRFVKRIGCNNYSDMKFLINAKADPEENQETQGIADEVLVYYQNVIKNTQRLIDINKIKEFLSLIKKAANINIIGISSSGVTADLFSIRLMRMGLTAKSYSDPLWMLMQASIAKPGDLYIAISNSGTTHSIVETLTEAKKNGATIVSITGYFENPVSKLSDLVFYVYNTRFVHDEKFSNSQFSMVYLMDVITTFLLEDEEFKDKTLKTREIVGDL</sequence>
<dbReference type="GO" id="GO:0097367">
    <property type="term" value="F:carbohydrate derivative binding"/>
    <property type="evidence" value="ECO:0007669"/>
    <property type="project" value="InterPro"/>
</dbReference>
<dbReference type="GO" id="GO:0003677">
    <property type="term" value="F:DNA binding"/>
    <property type="evidence" value="ECO:0007669"/>
    <property type="project" value="UniProtKB-KW"/>
</dbReference>
<dbReference type="Proteomes" id="UP000321558">
    <property type="component" value="Unassembled WGS sequence"/>
</dbReference>
<feature type="domain" description="HTH rpiR-type" evidence="4">
    <location>
        <begin position="1"/>
        <end position="77"/>
    </location>
</feature>
<dbReference type="InterPro" id="IPR046348">
    <property type="entry name" value="SIS_dom_sf"/>
</dbReference>
<dbReference type="Gene3D" id="1.10.10.10">
    <property type="entry name" value="Winged helix-like DNA-binding domain superfamily/Winged helix DNA-binding domain"/>
    <property type="match status" value="1"/>
</dbReference>
<dbReference type="InterPro" id="IPR000281">
    <property type="entry name" value="HTH_RpiR"/>
</dbReference>
<dbReference type="PANTHER" id="PTHR30514">
    <property type="entry name" value="GLUCOKINASE"/>
    <property type="match status" value="1"/>
</dbReference>
<organism evidence="6 7">
    <name type="scientific">Oceanobacillus sojae</name>
    <dbReference type="NCBI Taxonomy" id="582851"/>
    <lineage>
        <taxon>Bacteria</taxon>
        <taxon>Bacillati</taxon>
        <taxon>Bacillota</taxon>
        <taxon>Bacilli</taxon>
        <taxon>Bacillales</taxon>
        <taxon>Bacillaceae</taxon>
        <taxon>Oceanobacillus</taxon>
    </lineage>
</organism>
<keyword evidence="3" id="KW-0804">Transcription</keyword>
<dbReference type="CDD" id="cd05013">
    <property type="entry name" value="SIS_RpiR"/>
    <property type="match status" value="1"/>
</dbReference>
<dbReference type="SUPFAM" id="SSF53697">
    <property type="entry name" value="SIS domain"/>
    <property type="match status" value="1"/>
</dbReference>
<evidence type="ECO:0000256" key="3">
    <source>
        <dbReference type="ARBA" id="ARBA00023163"/>
    </source>
</evidence>
<evidence type="ECO:0000313" key="6">
    <source>
        <dbReference type="EMBL" id="GEN88440.1"/>
    </source>
</evidence>
<dbReference type="SUPFAM" id="SSF46689">
    <property type="entry name" value="Homeodomain-like"/>
    <property type="match status" value="1"/>
</dbReference>
<dbReference type="InterPro" id="IPR001347">
    <property type="entry name" value="SIS_dom"/>
</dbReference>
<keyword evidence="7" id="KW-1185">Reference proteome</keyword>
<dbReference type="InterPro" id="IPR009057">
    <property type="entry name" value="Homeodomain-like_sf"/>
</dbReference>
<evidence type="ECO:0000259" key="5">
    <source>
        <dbReference type="PROSITE" id="PS51464"/>
    </source>
</evidence>
<dbReference type="OrthoDB" id="1648815at2"/>
<proteinExistence type="predicted"/>
<protein>
    <submittedName>
        <fullName evidence="6">RpiR family transcriptional regulator</fullName>
    </submittedName>
</protein>
<keyword evidence="1" id="KW-0805">Transcription regulation</keyword>
<evidence type="ECO:0000256" key="2">
    <source>
        <dbReference type="ARBA" id="ARBA00023125"/>
    </source>
</evidence>
<reference evidence="6 7" key="1">
    <citation type="submission" date="2019-07" db="EMBL/GenBank/DDBJ databases">
        <title>Whole genome shotgun sequence of Oceanobacillus sojae NBRC 105379.</title>
        <authorList>
            <person name="Hosoyama A."/>
            <person name="Uohara A."/>
            <person name="Ohji S."/>
            <person name="Ichikawa N."/>
        </authorList>
    </citation>
    <scope>NUCLEOTIDE SEQUENCE [LARGE SCALE GENOMIC DNA]</scope>
    <source>
        <strain evidence="6 7">NBRC 105379</strain>
    </source>
</reference>
<dbReference type="InterPro" id="IPR047640">
    <property type="entry name" value="RpiR-like"/>
</dbReference>
<evidence type="ECO:0000313" key="7">
    <source>
        <dbReference type="Proteomes" id="UP000321558"/>
    </source>
</evidence>
<dbReference type="PROSITE" id="PS51071">
    <property type="entry name" value="HTH_RPIR"/>
    <property type="match status" value="1"/>
</dbReference>
<evidence type="ECO:0000256" key="1">
    <source>
        <dbReference type="ARBA" id="ARBA00023015"/>
    </source>
</evidence>
<dbReference type="AlphaFoldDB" id="A0A511ZM00"/>
<dbReference type="PANTHER" id="PTHR30514:SF21">
    <property type="entry name" value="RPIR-FAMILY TRANSCRIPTIONAL REGULATOR"/>
    <property type="match status" value="1"/>
</dbReference>
<name>A0A511ZM00_9BACI</name>
<dbReference type="EMBL" id="BJYM01000013">
    <property type="protein sequence ID" value="GEN88440.1"/>
    <property type="molecule type" value="Genomic_DNA"/>
</dbReference>
<dbReference type="Gene3D" id="3.40.50.10490">
    <property type="entry name" value="Glucose-6-phosphate isomerase like protein, domain 1"/>
    <property type="match status" value="1"/>
</dbReference>
<gene>
    <name evidence="6" type="ORF">OSO01_31790</name>
</gene>
<keyword evidence="2" id="KW-0238">DNA-binding</keyword>
<dbReference type="GO" id="GO:1901135">
    <property type="term" value="P:carbohydrate derivative metabolic process"/>
    <property type="evidence" value="ECO:0007669"/>
    <property type="project" value="InterPro"/>
</dbReference>
<feature type="domain" description="SIS" evidence="5">
    <location>
        <begin position="112"/>
        <end position="252"/>
    </location>
</feature>
<dbReference type="Pfam" id="PF01380">
    <property type="entry name" value="SIS"/>
    <property type="match status" value="1"/>
</dbReference>
<dbReference type="PROSITE" id="PS51464">
    <property type="entry name" value="SIS"/>
    <property type="match status" value="1"/>
</dbReference>
<comment type="caution">
    <text evidence="6">The sequence shown here is derived from an EMBL/GenBank/DDBJ whole genome shotgun (WGS) entry which is preliminary data.</text>
</comment>
<dbReference type="Pfam" id="PF01418">
    <property type="entry name" value="HTH_6"/>
    <property type="match status" value="1"/>
</dbReference>
<dbReference type="InterPro" id="IPR036388">
    <property type="entry name" value="WH-like_DNA-bd_sf"/>
</dbReference>
<dbReference type="InterPro" id="IPR035472">
    <property type="entry name" value="RpiR-like_SIS"/>
</dbReference>